<dbReference type="CDD" id="cd23823">
    <property type="entry name" value="RWD_GCN2"/>
    <property type="match status" value="1"/>
</dbReference>
<feature type="compositionally biased region" description="Acidic residues" evidence="1">
    <location>
        <begin position="214"/>
        <end position="223"/>
    </location>
</feature>
<keyword evidence="4" id="KW-1185">Reference proteome</keyword>
<dbReference type="InterPro" id="IPR016135">
    <property type="entry name" value="UBQ-conjugating_enzyme/RWD"/>
</dbReference>
<dbReference type="InterPro" id="IPR040213">
    <property type="entry name" value="GIR2-like"/>
</dbReference>
<dbReference type="Gene3D" id="3.10.110.10">
    <property type="entry name" value="Ubiquitin Conjugating Enzyme"/>
    <property type="match status" value="1"/>
</dbReference>
<dbReference type="Pfam" id="PF05773">
    <property type="entry name" value="RWD"/>
    <property type="match status" value="1"/>
</dbReference>
<dbReference type="FunFam" id="3.10.110.10:FF:000075">
    <property type="entry name" value="RWD domain-containing protein (Gir2)"/>
    <property type="match status" value="1"/>
</dbReference>
<evidence type="ECO:0000256" key="1">
    <source>
        <dbReference type="SAM" id="MobiDB-lite"/>
    </source>
</evidence>
<protein>
    <submittedName>
        <fullName evidence="3">Similar to RWD domain-containing protein C1393.09c acc. no. O94721</fullName>
    </submittedName>
</protein>
<dbReference type="InterPro" id="IPR006575">
    <property type="entry name" value="RWD_dom"/>
</dbReference>
<accession>U4KYH0</accession>
<organism evidence="3 4">
    <name type="scientific">Pyronema omphalodes (strain CBS 100304)</name>
    <name type="common">Pyronema confluens</name>
    <dbReference type="NCBI Taxonomy" id="1076935"/>
    <lineage>
        <taxon>Eukaryota</taxon>
        <taxon>Fungi</taxon>
        <taxon>Dikarya</taxon>
        <taxon>Ascomycota</taxon>
        <taxon>Pezizomycotina</taxon>
        <taxon>Pezizomycetes</taxon>
        <taxon>Pezizales</taxon>
        <taxon>Pyronemataceae</taxon>
        <taxon>Pyronema</taxon>
    </lineage>
</organism>
<evidence type="ECO:0000313" key="3">
    <source>
        <dbReference type="EMBL" id="CCX06605.1"/>
    </source>
</evidence>
<dbReference type="PANTHER" id="PTHR12292">
    <property type="entry name" value="RWD DOMAIN-CONTAINING PROTEIN"/>
    <property type="match status" value="1"/>
</dbReference>
<dbReference type="SMART" id="SM00591">
    <property type="entry name" value="RWD"/>
    <property type="match status" value="1"/>
</dbReference>
<dbReference type="AlphaFoldDB" id="U4KYH0"/>
<gene>
    <name evidence="3" type="ORF">PCON_06192</name>
</gene>
<dbReference type="STRING" id="1076935.U4KYH0"/>
<dbReference type="OMA" id="QWDEHKK"/>
<reference evidence="3 4" key="1">
    <citation type="journal article" date="2013" name="PLoS Genet.">
        <title>The genome and development-dependent transcriptomes of Pyronema confluens: a window into fungal evolution.</title>
        <authorList>
            <person name="Traeger S."/>
            <person name="Altegoer F."/>
            <person name="Freitag M."/>
            <person name="Gabaldon T."/>
            <person name="Kempken F."/>
            <person name="Kumar A."/>
            <person name="Marcet-Houben M."/>
            <person name="Poggeler S."/>
            <person name="Stajich J.E."/>
            <person name="Nowrousian M."/>
        </authorList>
    </citation>
    <scope>NUCLEOTIDE SEQUENCE [LARGE SCALE GENOMIC DNA]</scope>
    <source>
        <strain evidence="4">CBS 100304</strain>
        <tissue evidence="3">Vegetative mycelium</tissue>
    </source>
</reference>
<dbReference type="Proteomes" id="UP000018144">
    <property type="component" value="Unassembled WGS sequence"/>
</dbReference>
<feature type="compositionally biased region" description="Basic and acidic residues" evidence="1">
    <location>
        <begin position="193"/>
        <end position="207"/>
    </location>
</feature>
<proteinExistence type="predicted"/>
<feature type="region of interest" description="Disordered" evidence="1">
    <location>
        <begin position="124"/>
        <end position="143"/>
    </location>
</feature>
<dbReference type="EMBL" id="HF935300">
    <property type="protein sequence ID" value="CCX06605.1"/>
    <property type="molecule type" value="Genomic_DNA"/>
</dbReference>
<feature type="region of interest" description="Disordered" evidence="1">
    <location>
        <begin position="171"/>
        <end position="232"/>
    </location>
</feature>
<feature type="domain" description="RWD" evidence="2">
    <location>
        <begin position="8"/>
        <end position="122"/>
    </location>
</feature>
<sequence length="232" mass="26615">MPKEDQAEEIEVLQSIYPDELTLIDETKYRIHLALDPPQILGQPEEDPKALLLHVSYPEAYPDVAPDLDITFDEDSTSTALLSLPEDKPALLAALTETIEENLGMAMVFTITSMLKESAENLMHERATKKDQEREATLRQEEEKEMEKFRGELVTKERFIEWRKKFMEEREAAKKKAVEDEEAEGKRGQKKNPTAEEKKLTGKELWERGLAGNVDDDEEEEGIDIAKLKLEK</sequence>
<dbReference type="PROSITE" id="PS50908">
    <property type="entry name" value="RWD"/>
    <property type="match status" value="1"/>
</dbReference>
<name>U4KYH0_PYROM</name>
<evidence type="ECO:0000313" key="4">
    <source>
        <dbReference type="Proteomes" id="UP000018144"/>
    </source>
</evidence>
<dbReference type="SUPFAM" id="SSF54495">
    <property type="entry name" value="UBC-like"/>
    <property type="match status" value="1"/>
</dbReference>
<evidence type="ECO:0000259" key="2">
    <source>
        <dbReference type="PROSITE" id="PS50908"/>
    </source>
</evidence>
<dbReference type="OrthoDB" id="277175at2759"/>
<dbReference type="eggNOG" id="KOG4018">
    <property type="taxonomic scope" value="Eukaryota"/>
</dbReference>